<dbReference type="Pfam" id="PF01663">
    <property type="entry name" value="Phosphodiest"/>
    <property type="match status" value="1"/>
</dbReference>
<dbReference type="PANTHER" id="PTHR43108:SF6">
    <property type="entry name" value="N-SULPHOGLUCOSAMINE SULPHOHYDROLASE"/>
    <property type="match status" value="1"/>
</dbReference>
<accession>A0AA37KKR6</accession>
<evidence type="ECO:0000256" key="2">
    <source>
        <dbReference type="ARBA" id="ARBA00022801"/>
    </source>
</evidence>
<evidence type="ECO:0000256" key="1">
    <source>
        <dbReference type="ARBA" id="ARBA00008779"/>
    </source>
</evidence>
<dbReference type="PROSITE" id="PS00523">
    <property type="entry name" value="SULFATASE_1"/>
    <property type="match status" value="1"/>
</dbReference>
<gene>
    <name evidence="4" type="ORF">CE91St7_14830</name>
</gene>
<dbReference type="Proteomes" id="UP001055104">
    <property type="component" value="Unassembled WGS sequence"/>
</dbReference>
<organism evidence="4 5">
    <name type="scientific">Phocaeicola dorei</name>
    <dbReference type="NCBI Taxonomy" id="357276"/>
    <lineage>
        <taxon>Bacteria</taxon>
        <taxon>Pseudomonadati</taxon>
        <taxon>Bacteroidota</taxon>
        <taxon>Bacteroidia</taxon>
        <taxon>Bacteroidales</taxon>
        <taxon>Bacteroidaceae</taxon>
        <taxon>Phocaeicola</taxon>
    </lineage>
</organism>
<dbReference type="InterPro" id="IPR032506">
    <property type="entry name" value="SGSH_C"/>
</dbReference>
<dbReference type="CDD" id="cd16031">
    <property type="entry name" value="G6S_like"/>
    <property type="match status" value="1"/>
</dbReference>
<dbReference type="GO" id="GO:0016787">
    <property type="term" value="F:hydrolase activity"/>
    <property type="evidence" value="ECO:0007669"/>
    <property type="project" value="UniProtKB-KW"/>
</dbReference>
<comment type="similarity">
    <text evidence="1">Belongs to the sulfatase family.</text>
</comment>
<dbReference type="InterPro" id="IPR002591">
    <property type="entry name" value="Phosphodiest/P_Trfase"/>
</dbReference>
<evidence type="ECO:0000313" key="5">
    <source>
        <dbReference type="Proteomes" id="UP001055104"/>
    </source>
</evidence>
<dbReference type="InterPro" id="IPR024607">
    <property type="entry name" value="Sulfatase_CS"/>
</dbReference>
<dbReference type="PROSITE" id="PS00149">
    <property type="entry name" value="SULFATASE_2"/>
    <property type="match status" value="1"/>
</dbReference>
<dbReference type="EMBL" id="BQOB01000001">
    <property type="protein sequence ID" value="GKH80599.1"/>
    <property type="molecule type" value="Genomic_DNA"/>
</dbReference>
<keyword evidence="2" id="KW-0378">Hydrolase</keyword>
<dbReference type="Pfam" id="PF16347">
    <property type="entry name" value="SGSH_C"/>
    <property type="match status" value="1"/>
</dbReference>
<protein>
    <submittedName>
        <fullName evidence="4">Sulfatase</fullName>
    </submittedName>
</protein>
<sequence length="534" mass="62290">MVGIMLIKKDMSRVTPVLLYSLTGAVVLSSLSSCKEKKSEEVKKTMNVVYIMCDDHSYQTISAYDQRYMQTPNIDRIASEGVRFTNSFVANSLSGPSRACMLTGKHSHANGFTDNTITFDGSQQTFPKLLQANGYQTAMIGKWHLVSEPTGFDYWDILIGQGDYYNPKFIKNGERVQREGYATNIVTDLAINWMDSIRDKSKPFCLFIHHKAPHRTWMPDLCDLDLYDDVIYPMPENFYDKYEGRIPASKQEMSIIKDMDLVYDLKMADKENEIHTTTGLEEAGRNMYNALNPEQKAAWDKHYDPIIARFKKDKLTGKALAEWKYQQYMHDYMRVIHSVDRNVGRVLKYLEENGLMGNTMIVYTSDQGFYMGEHGWFDKRFMYEESFRTPLMVRLPGGKKGDIDEMVQNIDYGPTILDLAGVKVPSDMHGVSFLPLLKGEKVSDWRKSLYYHFYEYPAEHAVRRHYGVRTDRYKLMHFYNDIDCWELYDLQEDRMEMHNIYGQPGTEKLTKELKDELLRLQVQYDDPIRNIYKD</sequence>
<evidence type="ECO:0000313" key="4">
    <source>
        <dbReference type="EMBL" id="GKH80599.1"/>
    </source>
</evidence>
<dbReference type="PANTHER" id="PTHR43108">
    <property type="entry name" value="N-ACETYLGLUCOSAMINE-6-SULFATASE FAMILY MEMBER"/>
    <property type="match status" value="1"/>
</dbReference>
<reference evidence="4" key="1">
    <citation type="submission" date="2022-01" db="EMBL/GenBank/DDBJ databases">
        <title>Novel bile acid biosynthetic pathways are enriched in the microbiome of centenarians.</title>
        <authorList>
            <person name="Sato Y."/>
            <person name="Atarashi K."/>
            <person name="Plichta R.D."/>
            <person name="Arai Y."/>
            <person name="Sasajima S."/>
            <person name="Kearney M.S."/>
            <person name="Suda W."/>
            <person name="Takeshita K."/>
            <person name="Sasaki T."/>
            <person name="Okamoto S."/>
            <person name="Skelly N.A."/>
            <person name="Okamura Y."/>
            <person name="Vlamakis H."/>
            <person name="Li Y."/>
            <person name="Tanoue T."/>
            <person name="Takei H."/>
            <person name="Nittono H."/>
            <person name="Narushima S."/>
            <person name="Irie J."/>
            <person name="Itoh H."/>
            <person name="Moriya K."/>
            <person name="Sugiura Y."/>
            <person name="Suematsu M."/>
            <person name="Moritoki N."/>
            <person name="Shibata S."/>
            <person name="Littman R.D."/>
            <person name="Fischbach A.M."/>
            <person name="Uwamino Y."/>
            <person name="Inoue T."/>
            <person name="Honda A."/>
            <person name="Hattori M."/>
            <person name="Murai T."/>
            <person name="Xavier J.R."/>
            <person name="Hirose N."/>
            <person name="Honda K."/>
        </authorList>
    </citation>
    <scope>NUCLEOTIDE SEQUENCE</scope>
    <source>
        <strain evidence="4">CE91-St7</strain>
    </source>
</reference>
<dbReference type="SUPFAM" id="SSF53649">
    <property type="entry name" value="Alkaline phosphatase-like"/>
    <property type="match status" value="1"/>
</dbReference>
<proteinExistence type="inferred from homology"/>
<name>A0AA37KKR6_9BACT</name>
<dbReference type="InterPro" id="IPR017850">
    <property type="entry name" value="Alkaline_phosphatase_core_sf"/>
</dbReference>
<comment type="caution">
    <text evidence="4">The sequence shown here is derived from an EMBL/GenBank/DDBJ whole genome shotgun (WGS) entry which is preliminary data.</text>
</comment>
<feature type="domain" description="N-sulphoglucosamine sulphohydrolase C-terminal" evidence="3">
    <location>
        <begin position="372"/>
        <end position="522"/>
    </location>
</feature>
<dbReference type="AlphaFoldDB" id="A0AA37KKR6"/>
<evidence type="ECO:0000259" key="3">
    <source>
        <dbReference type="Pfam" id="PF16347"/>
    </source>
</evidence>
<dbReference type="Gene3D" id="3.40.720.10">
    <property type="entry name" value="Alkaline Phosphatase, subunit A"/>
    <property type="match status" value="2"/>
</dbReference>